<keyword evidence="2" id="KW-1185">Reference proteome</keyword>
<comment type="caution">
    <text evidence="1">The sequence shown here is derived from an EMBL/GenBank/DDBJ whole genome shotgun (WGS) entry which is preliminary data.</text>
</comment>
<dbReference type="EMBL" id="REGN01000529">
    <property type="protein sequence ID" value="RNA41237.1"/>
    <property type="molecule type" value="Genomic_DNA"/>
</dbReference>
<organism evidence="1 2">
    <name type="scientific">Brachionus plicatilis</name>
    <name type="common">Marine rotifer</name>
    <name type="synonym">Brachionus muelleri</name>
    <dbReference type="NCBI Taxonomy" id="10195"/>
    <lineage>
        <taxon>Eukaryota</taxon>
        <taxon>Metazoa</taxon>
        <taxon>Spiralia</taxon>
        <taxon>Gnathifera</taxon>
        <taxon>Rotifera</taxon>
        <taxon>Eurotatoria</taxon>
        <taxon>Monogononta</taxon>
        <taxon>Pseudotrocha</taxon>
        <taxon>Ploima</taxon>
        <taxon>Brachionidae</taxon>
        <taxon>Brachionus</taxon>
    </lineage>
</organism>
<gene>
    <name evidence="1" type="ORF">BpHYR1_034606</name>
</gene>
<dbReference type="AlphaFoldDB" id="A0A3M7SZT4"/>
<accession>A0A3M7SZT4</accession>
<evidence type="ECO:0000313" key="1">
    <source>
        <dbReference type="EMBL" id="RNA41237.1"/>
    </source>
</evidence>
<proteinExistence type="predicted"/>
<dbReference type="Proteomes" id="UP000276133">
    <property type="component" value="Unassembled WGS sequence"/>
</dbReference>
<dbReference type="OrthoDB" id="10653785at2759"/>
<name>A0A3M7SZT4_BRAPC</name>
<protein>
    <submittedName>
        <fullName evidence="1">Uncharacterized protein</fullName>
    </submittedName>
</protein>
<evidence type="ECO:0000313" key="2">
    <source>
        <dbReference type="Proteomes" id="UP000276133"/>
    </source>
</evidence>
<sequence>MNLVHLFGTCVAYSGIYCSHLKRLKIYQYFEIYIYDFVGSIIKTLSDITCIRIALARQRVLLGRNFYFNNCDY</sequence>
<reference evidence="1 2" key="1">
    <citation type="journal article" date="2018" name="Sci. Rep.">
        <title>Genomic signatures of local adaptation to the degree of environmental predictability in rotifers.</title>
        <authorList>
            <person name="Franch-Gras L."/>
            <person name="Hahn C."/>
            <person name="Garcia-Roger E.M."/>
            <person name="Carmona M.J."/>
            <person name="Serra M."/>
            <person name="Gomez A."/>
        </authorList>
    </citation>
    <scope>NUCLEOTIDE SEQUENCE [LARGE SCALE GENOMIC DNA]</scope>
    <source>
        <strain evidence="1">HYR1</strain>
    </source>
</reference>